<evidence type="ECO:0000313" key="1">
    <source>
        <dbReference type="EMBL" id="KZT08065.1"/>
    </source>
</evidence>
<evidence type="ECO:0000313" key="2">
    <source>
        <dbReference type="Proteomes" id="UP000076871"/>
    </source>
</evidence>
<reference evidence="1 2" key="1">
    <citation type="journal article" date="2016" name="Mol. Biol. Evol.">
        <title>Comparative Genomics of Early-Diverging Mushroom-Forming Fungi Provides Insights into the Origins of Lignocellulose Decay Capabilities.</title>
        <authorList>
            <person name="Nagy L.G."/>
            <person name="Riley R."/>
            <person name="Tritt A."/>
            <person name="Adam C."/>
            <person name="Daum C."/>
            <person name="Floudas D."/>
            <person name="Sun H."/>
            <person name="Yadav J.S."/>
            <person name="Pangilinan J."/>
            <person name="Larsson K.H."/>
            <person name="Matsuura K."/>
            <person name="Barry K."/>
            <person name="Labutti K."/>
            <person name="Kuo R."/>
            <person name="Ohm R.A."/>
            <person name="Bhattacharya S.S."/>
            <person name="Shirouzu T."/>
            <person name="Yoshinaga Y."/>
            <person name="Martin F.M."/>
            <person name="Grigoriev I.V."/>
            <person name="Hibbett D.S."/>
        </authorList>
    </citation>
    <scope>NUCLEOTIDE SEQUENCE [LARGE SCALE GENOMIC DNA]</scope>
    <source>
        <strain evidence="1 2">93-53</strain>
    </source>
</reference>
<proteinExistence type="predicted"/>
<accession>A0A165EZS5</accession>
<protein>
    <recommendedName>
        <fullName evidence="3">F-box domain-containing protein</fullName>
    </recommendedName>
</protein>
<dbReference type="GeneID" id="63820236"/>
<dbReference type="RefSeq" id="XP_040765805.1">
    <property type="nucleotide sequence ID" value="XM_040903205.1"/>
</dbReference>
<feature type="non-terminal residue" evidence="1">
    <location>
        <position position="183"/>
    </location>
</feature>
<dbReference type="OrthoDB" id="2804670at2759"/>
<evidence type="ECO:0008006" key="3">
    <source>
        <dbReference type="Google" id="ProtNLM"/>
    </source>
</evidence>
<dbReference type="AlphaFoldDB" id="A0A165EZS5"/>
<dbReference type="EMBL" id="KV427616">
    <property type="protein sequence ID" value="KZT08065.1"/>
    <property type="molecule type" value="Genomic_DNA"/>
</dbReference>
<keyword evidence="2" id="KW-1185">Reference proteome</keyword>
<dbReference type="Proteomes" id="UP000076871">
    <property type="component" value="Unassembled WGS sequence"/>
</dbReference>
<organism evidence="1 2">
    <name type="scientific">Laetiporus sulphureus 93-53</name>
    <dbReference type="NCBI Taxonomy" id="1314785"/>
    <lineage>
        <taxon>Eukaryota</taxon>
        <taxon>Fungi</taxon>
        <taxon>Dikarya</taxon>
        <taxon>Basidiomycota</taxon>
        <taxon>Agaricomycotina</taxon>
        <taxon>Agaricomycetes</taxon>
        <taxon>Polyporales</taxon>
        <taxon>Laetiporus</taxon>
    </lineage>
</organism>
<dbReference type="InParanoid" id="A0A165EZS5"/>
<sequence length="183" mass="21217">LPQLPIEVWENVINHLWNAQRALRECSLTCRAWYPPSHFHLIGWVEIRSVQGVKAYAKMLKQTPEVSERAHDMNIWGGGWSDLSALSMAAMLLARKLPRLERLTIGESKWQPWTMHKDIFLHLSGFSVTCLNLIQVTFPSVTVFGRLVCALPHLVELLCFELQFTDDHFHRDTFGLYHNRVKI</sequence>
<gene>
    <name evidence="1" type="ORF">LAESUDRAFT_615278</name>
</gene>
<name>A0A165EZS5_9APHY</name>
<feature type="non-terminal residue" evidence="1">
    <location>
        <position position="1"/>
    </location>
</feature>